<dbReference type="GO" id="GO:1901696">
    <property type="term" value="P:cannabinoid biosynthetic process"/>
    <property type="evidence" value="ECO:0007669"/>
    <property type="project" value="UniProtKB-ARBA"/>
</dbReference>
<feature type="chain" id="PRO_5016720329" evidence="8">
    <location>
        <begin position="21"/>
        <end position="515"/>
    </location>
</feature>
<feature type="domain" description="FAD-binding PCMH-type" evidence="9">
    <location>
        <begin position="70"/>
        <end position="246"/>
    </location>
</feature>
<comment type="cofactor">
    <cofactor evidence="1">
        <name>FAD</name>
        <dbReference type="ChEBI" id="CHEBI:57692"/>
    </cofactor>
</comment>
<evidence type="ECO:0000256" key="1">
    <source>
        <dbReference type="ARBA" id="ARBA00001974"/>
    </source>
</evidence>
<dbReference type="GO" id="GO:0071949">
    <property type="term" value="F:FAD binding"/>
    <property type="evidence" value="ECO:0007669"/>
    <property type="project" value="InterPro"/>
</dbReference>
<dbReference type="Gene3D" id="3.30.465.10">
    <property type="match status" value="1"/>
</dbReference>
<proteinExistence type="inferred from homology"/>
<keyword evidence="6" id="KW-1015">Disulfide bond</keyword>
<dbReference type="PANTHER" id="PTHR32448">
    <property type="entry name" value="OS08G0158400 PROTEIN"/>
    <property type="match status" value="1"/>
</dbReference>
<dbReference type="Gene3D" id="3.30.43.10">
    <property type="entry name" value="Uridine Diphospho-n-acetylenolpyruvylglucosamine Reductase, domain 2"/>
    <property type="match status" value="1"/>
</dbReference>
<dbReference type="FunFam" id="3.30.43.10:FF:000004">
    <property type="entry name" value="Berberine bridge enzyme-like 15"/>
    <property type="match status" value="1"/>
</dbReference>
<evidence type="ECO:0000256" key="5">
    <source>
        <dbReference type="ARBA" id="ARBA00022827"/>
    </source>
</evidence>
<evidence type="ECO:0000256" key="2">
    <source>
        <dbReference type="ARBA" id="ARBA00005466"/>
    </source>
</evidence>
<dbReference type="InterPro" id="IPR012951">
    <property type="entry name" value="BBE"/>
</dbReference>
<evidence type="ECO:0000256" key="8">
    <source>
        <dbReference type="SAM" id="SignalP"/>
    </source>
</evidence>
<dbReference type="SUPFAM" id="SSF56176">
    <property type="entry name" value="FAD-binding/transporter-associated domain-like"/>
    <property type="match status" value="1"/>
</dbReference>
<name>A0A371E5Q4_MUCPR</name>
<sequence length="515" mass="57342">MPRCILASFLVLLSISLTTSLPIEEAFNHCLTLHSQTPNQFFSSIYTSTNGSFTSILESTAQNLRYLLPSVPKPDFIFTPLDDSQVQAAVVCAKQLGIHMRVRSGGHDYEGLSYVSLIEKPFMILDLAKLRAVNVDIAHNNAWIQAGATIGEVYYRISEKSAVHGFPAGLCTTLGIGGHITGGAYGSMMRKYGLGADNVLDARIVDANGRILDRAGMGEDLFWAIRGGGGGSFGVILWWKIKLVHVPQTVTVFTVTKTLEQGGSKLLHRWQQVAPNIDEDLFIRVIIQPGNGSVPGQRTVTTSYNALFLGGADRLLKVMKHGFPELGLARKDCVETSWIKSVLYIAGYPAGTAPEVLLQGKSTSKAYFKAKSDFVREDDGPLMIWNPYGGMMSRIAESATPFPHRKGVLYKIQYVTGWLDGEKSMARHMNWIRKFYVYMAHYASKYPRETYVNYRDLDIGMNQKNNTSFSKTSSWGYRYFKGNFNRLVKVKTKVDPSNFFRHEQSIPLLPSGKKD</sequence>
<dbReference type="AlphaFoldDB" id="A0A371E5Q4"/>
<protein>
    <submittedName>
        <fullName evidence="10">Berberine bridge enzyme-like 13</fullName>
    </submittedName>
</protein>
<evidence type="ECO:0000256" key="3">
    <source>
        <dbReference type="ARBA" id="ARBA00022630"/>
    </source>
</evidence>
<keyword evidence="5" id="KW-0274">FAD</keyword>
<keyword evidence="11" id="KW-1185">Reference proteome</keyword>
<evidence type="ECO:0000313" key="11">
    <source>
        <dbReference type="Proteomes" id="UP000257109"/>
    </source>
</evidence>
<dbReference type="Proteomes" id="UP000257109">
    <property type="component" value="Unassembled WGS sequence"/>
</dbReference>
<evidence type="ECO:0000259" key="9">
    <source>
        <dbReference type="PROSITE" id="PS51387"/>
    </source>
</evidence>
<evidence type="ECO:0000256" key="4">
    <source>
        <dbReference type="ARBA" id="ARBA00022729"/>
    </source>
</evidence>
<dbReference type="InterPro" id="IPR016166">
    <property type="entry name" value="FAD-bd_PCMH"/>
</dbReference>
<feature type="signal peptide" evidence="8">
    <location>
        <begin position="1"/>
        <end position="20"/>
    </location>
</feature>
<accession>A0A371E5Q4</accession>
<comment type="similarity">
    <text evidence="2">Belongs to the oxygen-dependent FAD-linked oxidoreductase family.</text>
</comment>
<keyword evidence="3" id="KW-0285">Flavoprotein</keyword>
<dbReference type="InterPro" id="IPR006094">
    <property type="entry name" value="Oxid_FAD_bind_N"/>
</dbReference>
<feature type="non-terminal residue" evidence="10">
    <location>
        <position position="1"/>
    </location>
</feature>
<dbReference type="STRING" id="157652.A0A371E5Q4"/>
<comment type="caution">
    <text evidence="10">The sequence shown here is derived from an EMBL/GenBank/DDBJ whole genome shotgun (WGS) entry which is preliminary data.</text>
</comment>
<dbReference type="Gene3D" id="3.40.462.20">
    <property type="match status" value="1"/>
</dbReference>
<gene>
    <name evidence="10" type="ORF">CR513_60409</name>
</gene>
<reference evidence="10" key="1">
    <citation type="submission" date="2018-05" db="EMBL/GenBank/DDBJ databases">
        <title>Draft genome of Mucuna pruriens seed.</title>
        <authorList>
            <person name="Nnadi N.E."/>
            <person name="Vos R."/>
            <person name="Hasami M.H."/>
            <person name="Devisetty U.K."/>
            <person name="Aguiy J.C."/>
        </authorList>
    </citation>
    <scope>NUCLEOTIDE SEQUENCE [LARGE SCALE GENOMIC DNA]</scope>
    <source>
        <strain evidence="10">JCA_2017</strain>
    </source>
</reference>
<evidence type="ECO:0000256" key="7">
    <source>
        <dbReference type="ARBA" id="ARBA00023180"/>
    </source>
</evidence>
<dbReference type="Pfam" id="PF08031">
    <property type="entry name" value="BBE"/>
    <property type="match status" value="1"/>
</dbReference>
<dbReference type="InterPro" id="IPR016167">
    <property type="entry name" value="FAD-bd_PCMH_sub1"/>
</dbReference>
<keyword evidence="4 8" id="KW-0732">Signal</keyword>
<dbReference type="InterPro" id="IPR016169">
    <property type="entry name" value="FAD-bd_PCMH_sub2"/>
</dbReference>
<dbReference type="EMBL" id="QJKJ01016177">
    <property type="protein sequence ID" value="RDX61369.1"/>
    <property type="molecule type" value="Genomic_DNA"/>
</dbReference>
<dbReference type="Pfam" id="PF01565">
    <property type="entry name" value="FAD_binding_4"/>
    <property type="match status" value="1"/>
</dbReference>
<dbReference type="GO" id="GO:0016491">
    <property type="term" value="F:oxidoreductase activity"/>
    <property type="evidence" value="ECO:0007669"/>
    <property type="project" value="InterPro"/>
</dbReference>
<evidence type="ECO:0000313" key="10">
    <source>
        <dbReference type="EMBL" id="RDX61369.1"/>
    </source>
</evidence>
<organism evidence="10 11">
    <name type="scientific">Mucuna pruriens</name>
    <name type="common">Velvet bean</name>
    <name type="synonym">Dolichos pruriens</name>
    <dbReference type="NCBI Taxonomy" id="157652"/>
    <lineage>
        <taxon>Eukaryota</taxon>
        <taxon>Viridiplantae</taxon>
        <taxon>Streptophyta</taxon>
        <taxon>Embryophyta</taxon>
        <taxon>Tracheophyta</taxon>
        <taxon>Spermatophyta</taxon>
        <taxon>Magnoliopsida</taxon>
        <taxon>eudicotyledons</taxon>
        <taxon>Gunneridae</taxon>
        <taxon>Pentapetalae</taxon>
        <taxon>rosids</taxon>
        <taxon>fabids</taxon>
        <taxon>Fabales</taxon>
        <taxon>Fabaceae</taxon>
        <taxon>Papilionoideae</taxon>
        <taxon>50 kb inversion clade</taxon>
        <taxon>NPAAA clade</taxon>
        <taxon>indigoferoid/millettioid clade</taxon>
        <taxon>Phaseoleae</taxon>
        <taxon>Mucuna</taxon>
    </lineage>
</organism>
<keyword evidence="7" id="KW-0325">Glycoprotein</keyword>
<evidence type="ECO:0000256" key="6">
    <source>
        <dbReference type="ARBA" id="ARBA00023157"/>
    </source>
</evidence>
<dbReference type="OrthoDB" id="407275at2759"/>
<dbReference type="PROSITE" id="PS51387">
    <property type="entry name" value="FAD_PCMH"/>
    <property type="match status" value="1"/>
</dbReference>
<dbReference type="InterPro" id="IPR036318">
    <property type="entry name" value="FAD-bd_PCMH-like_sf"/>
</dbReference>